<sequence length="412" mass="42812">MYSDSRRNVLKKCLAVGSLGLSSGCLGSLSGSGDTVQFGALLPLSGALAPLGQHGKRMVEQAVNDVNAGGGIGGNSVEVTILDTEASAETAVEQYRSLADRGVVGFVGGLVSDASLALAPEAASDEIMEVSPASTAPQLSTAGRANGRKYFGRTVPSDGTQAVVMAKAVDDPLYIDADSVALLSIDNSFGAGLAEVQRDVLDAEVVADIRYDPSSESFDDTLADVFQSDPDAVSFTSVSGQERGILDAYSQSEYDVPWVLSAGMFGGDLPSYYDGFYSASLSSARTQAYFELVRRLSDIDDPRAYSVNAYDALFLMACAAEQAGEASGPAIAETIQSVSGGSGHTVSVGDFGRVRSLTEAGRAVNYQGASGSVDLTGNLEPLSSYLIERVTDGSVESLELLQPQFFKSGGNR</sequence>
<dbReference type="PANTHER" id="PTHR30483">
    <property type="entry name" value="LEUCINE-SPECIFIC-BINDING PROTEIN"/>
    <property type="match status" value="1"/>
</dbReference>
<protein>
    <submittedName>
        <fullName evidence="3">Amino acid/amide ABC transporter substrate-binding protein, HAAT family</fullName>
    </submittedName>
</protein>
<accession>A0A1H2UEX0</accession>
<dbReference type="SUPFAM" id="SSF53822">
    <property type="entry name" value="Periplasmic binding protein-like I"/>
    <property type="match status" value="1"/>
</dbReference>
<evidence type="ECO:0000313" key="3">
    <source>
        <dbReference type="EMBL" id="SDW54722.1"/>
    </source>
</evidence>
<dbReference type="PROSITE" id="PS51257">
    <property type="entry name" value="PROKAR_LIPOPROTEIN"/>
    <property type="match status" value="1"/>
</dbReference>
<name>A0A1H2UEX0_HALVA</name>
<keyword evidence="1" id="KW-0732">Signal</keyword>
<evidence type="ECO:0000313" key="4">
    <source>
        <dbReference type="Proteomes" id="UP000182573"/>
    </source>
</evidence>
<dbReference type="InterPro" id="IPR051010">
    <property type="entry name" value="BCAA_transport"/>
</dbReference>
<evidence type="ECO:0000256" key="1">
    <source>
        <dbReference type="ARBA" id="ARBA00022729"/>
    </source>
</evidence>
<dbReference type="Proteomes" id="UP000182573">
    <property type="component" value="Unassembled WGS sequence"/>
</dbReference>
<dbReference type="RefSeq" id="WP_241431660.1">
    <property type="nucleotide sequence ID" value="NZ_FNOF01000004.1"/>
</dbReference>
<evidence type="ECO:0000259" key="2">
    <source>
        <dbReference type="Pfam" id="PF13458"/>
    </source>
</evidence>
<dbReference type="EMBL" id="FNOF01000004">
    <property type="protein sequence ID" value="SDW54722.1"/>
    <property type="molecule type" value="Genomic_DNA"/>
</dbReference>
<dbReference type="STRING" id="28442.SAMN05443574_104197"/>
<feature type="domain" description="Leucine-binding protein" evidence="2">
    <location>
        <begin position="35"/>
        <end position="339"/>
    </location>
</feature>
<gene>
    <name evidence="3" type="ORF">SAMN05443574_104197</name>
</gene>
<dbReference type="Pfam" id="PF13458">
    <property type="entry name" value="Peripla_BP_6"/>
    <property type="match status" value="1"/>
</dbReference>
<organism evidence="3 4">
    <name type="scientific">Haloarcula vallismortis</name>
    <name type="common">Halobacterium vallismortis</name>
    <dbReference type="NCBI Taxonomy" id="28442"/>
    <lineage>
        <taxon>Archaea</taxon>
        <taxon>Methanobacteriati</taxon>
        <taxon>Methanobacteriota</taxon>
        <taxon>Stenosarchaea group</taxon>
        <taxon>Halobacteria</taxon>
        <taxon>Halobacteriales</taxon>
        <taxon>Haloarculaceae</taxon>
        <taxon>Haloarcula</taxon>
    </lineage>
</organism>
<dbReference type="InterPro" id="IPR028081">
    <property type="entry name" value="Leu-bd"/>
</dbReference>
<proteinExistence type="predicted"/>
<dbReference type="Gene3D" id="3.40.50.2300">
    <property type="match status" value="2"/>
</dbReference>
<reference evidence="3 4" key="1">
    <citation type="submission" date="2016-10" db="EMBL/GenBank/DDBJ databases">
        <authorList>
            <person name="de Groot N.N."/>
        </authorList>
    </citation>
    <scope>NUCLEOTIDE SEQUENCE [LARGE SCALE GENOMIC DNA]</scope>
    <source>
        <strain evidence="3 4">DSM 3756</strain>
    </source>
</reference>
<dbReference type="InterPro" id="IPR028082">
    <property type="entry name" value="Peripla_BP_I"/>
</dbReference>
<dbReference type="PANTHER" id="PTHR30483:SF6">
    <property type="entry name" value="PERIPLASMIC BINDING PROTEIN OF ABC TRANSPORTER FOR NATURAL AMINO ACIDS"/>
    <property type="match status" value="1"/>
</dbReference>
<dbReference type="AlphaFoldDB" id="A0A1H2UEX0"/>